<evidence type="ECO:0000256" key="1">
    <source>
        <dbReference type="SAM" id="MobiDB-lite"/>
    </source>
</evidence>
<accession>A0A0C3EQ78</accession>
<feature type="compositionally biased region" description="Basic and acidic residues" evidence="1">
    <location>
        <begin position="41"/>
        <end position="53"/>
    </location>
</feature>
<dbReference type="Proteomes" id="UP000053989">
    <property type="component" value="Unassembled WGS sequence"/>
</dbReference>
<feature type="region of interest" description="Disordered" evidence="1">
    <location>
        <begin position="1"/>
        <end position="92"/>
    </location>
</feature>
<sequence>MSAKSPSESSPTPHDTLSIRLAEGAAKDVRAHEHARHRAKERREHAQTKERKAVFKAFGMKLPSHGHGSKPVRRSRTESWDSEEPAPLSKPPSIILQSLAPLRTSMSSFTELTLGDLISVPRPQKATKLDFEVIPPVRAVIALDDATDVEPDEPWEHITVASLLPEKERSYAQAAAAAITTQ</sequence>
<dbReference type="AlphaFoldDB" id="A0A0C3EQ78"/>
<dbReference type="EMBL" id="KN822005">
    <property type="protein sequence ID" value="KIM70001.1"/>
    <property type="molecule type" value="Genomic_DNA"/>
</dbReference>
<reference evidence="2 3" key="1">
    <citation type="submission" date="2014-04" db="EMBL/GenBank/DDBJ databases">
        <authorList>
            <consortium name="DOE Joint Genome Institute"/>
            <person name="Kuo A."/>
            <person name="Kohler A."/>
            <person name="Nagy L.G."/>
            <person name="Floudas D."/>
            <person name="Copeland A."/>
            <person name="Barry K.W."/>
            <person name="Cichocki N."/>
            <person name="Veneault-Fourrey C."/>
            <person name="LaButti K."/>
            <person name="Lindquist E.A."/>
            <person name="Lipzen A."/>
            <person name="Lundell T."/>
            <person name="Morin E."/>
            <person name="Murat C."/>
            <person name="Sun H."/>
            <person name="Tunlid A."/>
            <person name="Henrissat B."/>
            <person name="Grigoriev I.V."/>
            <person name="Hibbett D.S."/>
            <person name="Martin F."/>
            <person name="Nordberg H.P."/>
            <person name="Cantor M.N."/>
            <person name="Hua S.X."/>
        </authorList>
    </citation>
    <scope>NUCLEOTIDE SEQUENCE [LARGE SCALE GENOMIC DNA]</scope>
    <source>
        <strain evidence="2 3">Foug A</strain>
    </source>
</reference>
<dbReference type="HOGENOM" id="CLU_104722_0_0_1"/>
<evidence type="ECO:0000313" key="2">
    <source>
        <dbReference type="EMBL" id="KIM70001.1"/>
    </source>
</evidence>
<gene>
    <name evidence="2" type="ORF">SCLCIDRAFT_101835</name>
</gene>
<name>A0A0C3EQ78_9AGAM</name>
<reference evidence="3" key="2">
    <citation type="submission" date="2015-01" db="EMBL/GenBank/DDBJ databases">
        <title>Evolutionary Origins and Diversification of the Mycorrhizal Mutualists.</title>
        <authorList>
            <consortium name="DOE Joint Genome Institute"/>
            <consortium name="Mycorrhizal Genomics Consortium"/>
            <person name="Kohler A."/>
            <person name="Kuo A."/>
            <person name="Nagy L.G."/>
            <person name="Floudas D."/>
            <person name="Copeland A."/>
            <person name="Barry K.W."/>
            <person name="Cichocki N."/>
            <person name="Veneault-Fourrey C."/>
            <person name="LaButti K."/>
            <person name="Lindquist E.A."/>
            <person name="Lipzen A."/>
            <person name="Lundell T."/>
            <person name="Morin E."/>
            <person name="Murat C."/>
            <person name="Riley R."/>
            <person name="Ohm R."/>
            <person name="Sun H."/>
            <person name="Tunlid A."/>
            <person name="Henrissat B."/>
            <person name="Grigoriev I.V."/>
            <person name="Hibbett D.S."/>
            <person name="Martin F."/>
        </authorList>
    </citation>
    <scope>NUCLEOTIDE SEQUENCE [LARGE SCALE GENOMIC DNA]</scope>
    <source>
        <strain evidence="3">Foug A</strain>
    </source>
</reference>
<dbReference type="OrthoDB" id="3245714at2759"/>
<protein>
    <submittedName>
        <fullName evidence="2">Uncharacterized protein</fullName>
    </submittedName>
</protein>
<proteinExistence type="predicted"/>
<organism evidence="2 3">
    <name type="scientific">Scleroderma citrinum Foug A</name>
    <dbReference type="NCBI Taxonomy" id="1036808"/>
    <lineage>
        <taxon>Eukaryota</taxon>
        <taxon>Fungi</taxon>
        <taxon>Dikarya</taxon>
        <taxon>Basidiomycota</taxon>
        <taxon>Agaricomycotina</taxon>
        <taxon>Agaricomycetes</taxon>
        <taxon>Agaricomycetidae</taxon>
        <taxon>Boletales</taxon>
        <taxon>Sclerodermatineae</taxon>
        <taxon>Sclerodermataceae</taxon>
        <taxon>Scleroderma</taxon>
    </lineage>
</organism>
<evidence type="ECO:0000313" key="3">
    <source>
        <dbReference type="Proteomes" id="UP000053989"/>
    </source>
</evidence>
<keyword evidence="3" id="KW-1185">Reference proteome</keyword>
<feature type="compositionally biased region" description="Polar residues" evidence="1">
    <location>
        <begin position="1"/>
        <end position="15"/>
    </location>
</feature>
<dbReference type="InParanoid" id="A0A0C3EQ78"/>